<feature type="signal peptide" evidence="8">
    <location>
        <begin position="1"/>
        <end position="29"/>
    </location>
</feature>
<comment type="function">
    <text evidence="8">Part of the outer membrane protein assembly complex, which is involved in assembly and insertion of beta-barrel proteins into the outer membrane.</text>
</comment>
<dbReference type="STRING" id="1867952.MTBPR1_10275"/>
<dbReference type="InterPro" id="IPR023707">
    <property type="entry name" value="OM_assembly_BamA"/>
</dbReference>
<evidence type="ECO:0000256" key="6">
    <source>
        <dbReference type="ARBA" id="ARBA00023136"/>
    </source>
</evidence>
<evidence type="ECO:0000259" key="10">
    <source>
        <dbReference type="PROSITE" id="PS51779"/>
    </source>
</evidence>
<keyword evidence="3 8" id="KW-0812">Transmembrane</keyword>
<dbReference type="Gene3D" id="2.40.160.50">
    <property type="entry name" value="membrane protein fhac: a member of the omp85/tpsb transporter family"/>
    <property type="match status" value="1"/>
</dbReference>
<evidence type="ECO:0000313" key="12">
    <source>
        <dbReference type="Proteomes" id="UP000231658"/>
    </source>
</evidence>
<dbReference type="PANTHER" id="PTHR12815">
    <property type="entry name" value="SORTING AND ASSEMBLY MACHINERY SAMM50 PROTEIN FAMILY MEMBER"/>
    <property type="match status" value="1"/>
</dbReference>
<dbReference type="Pfam" id="PF01103">
    <property type="entry name" value="Omp85"/>
    <property type="match status" value="1"/>
</dbReference>
<dbReference type="InterPro" id="IPR010827">
    <property type="entry name" value="BamA/TamA_POTRA"/>
</dbReference>
<feature type="domain" description="POTRA" evidence="10">
    <location>
        <begin position="31"/>
        <end position="98"/>
    </location>
</feature>
<keyword evidence="6 8" id="KW-0472">Membrane</keyword>
<comment type="subcellular location">
    <subcellularLocation>
        <location evidence="8">Cell outer membrane</location>
    </subcellularLocation>
    <subcellularLocation>
        <location evidence="1">Membrane</location>
    </subcellularLocation>
</comment>
<dbReference type="EMBL" id="FLYE01000001">
    <property type="protein sequence ID" value="SCA55028.1"/>
    <property type="molecule type" value="Genomic_DNA"/>
</dbReference>
<dbReference type="InterPro" id="IPR039910">
    <property type="entry name" value="D15-like"/>
</dbReference>
<dbReference type="Pfam" id="PF07244">
    <property type="entry name" value="POTRA"/>
    <property type="match status" value="5"/>
</dbReference>
<evidence type="ECO:0000256" key="4">
    <source>
        <dbReference type="ARBA" id="ARBA00022729"/>
    </source>
</evidence>
<dbReference type="HAMAP" id="MF_01430">
    <property type="entry name" value="OM_assembly_BamA"/>
    <property type="match status" value="1"/>
</dbReference>
<proteinExistence type="inferred from homology"/>
<dbReference type="PANTHER" id="PTHR12815:SF23">
    <property type="entry name" value="OUTER MEMBRANE PROTEIN ASSEMBLY FACTOR BAMA"/>
    <property type="match status" value="1"/>
</dbReference>
<keyword evidence="12" id="KW-1185">Reference proteome</keyword>
<keyword evidence="5 8" id="KW-0677">Repeat</keyword>
<evidence type="ECO:0000313" key="11">
    <source>
        <dbReference type="EMBL" id="SCA55028.1"/>
    </source>
</evidence>
<gene>
    <name evidence="8 11" type="primary">bamA</name>
    <name evidence="11" type="ORF">MTBPR1_10275</name>
</gene>
<dbReference type="GO" id="GO:0043165">
    <property type="term" value="P:Gram-negative-bacterium-type cell outer membrane assembly"/>
    <property type="evidence" value="ECO:0007669"/>
    <property type="project" value="UniProtKB-UniRule"/>
</dbReference>
<evidence type="ECO:0000256" key="7">
    <source>
        <dbReference type="ARBA" id="ARBA00023237"/>
    </source>
</evidence>
<dbReference type="PIRSF" id="PIRSF006076">
    <property type="entry name" value="OM_assembly_OMP85"/>
    <property type="match status" value="1"/>
</dbReference>
<keyword evidence="4 8" id="KW-0732">Signal</keyword>
<name>A0A1C3RCQ5_9PROT</name>
<accession>A0A1C3RCQ5</accession>
<feature type="domain" description="POTRA" evidence="10">
    <location>
        <begin position="270"/>
        <end position="349"/>
    </location>
</feature>
<organism evidence="11 12">
    <name type="scientific">Candidatus Terasakiella magnetica</name>
    <dbReference type="NCBI Taxonomy" id="1867952"/>
    <lineage>
        <taxon>Bacteria</taxon>
        <taxon>Pseudomonadati</taxon>
        <taxon>Pseudomonadota</taxon>
        <taxon>Alphaproteobacteria</taxon>
        <taxon>Rhodospirillales</taxon>
        <taxon>Terasakiellaceae</taxon>
        <taxon>Terasakiella</taxon>
    </lineage>
</organism>
<dbReference type="GO" id="GO:0051205">
    <property type="term" value="P:protein insertion into membrane"/>
    <property type="evidence" value="ECO:0007669"/>
    <property type="project" value="UniProtKB-UniRule"/>
</dbReference>
<dbReference type="PROSITE" id="PS51779">
    <property type="entry name" value="POTRA"/>
    <property type="match status" value="4"/>
</dbReference>
<comment type="subunit">
    <text evidence="8">Part of the Bam complex.</text>
</comment>
<feature type="domain" description="POTRA" evidence="10">
    <location>
        <begin position="99"/>
        <end position="176"/>
    </location>
</feature>
<evidence type="ECO:0000256" key="5">
    <source>
        <dbReference type="ARBA" id="ARBA00022737"/>
    </source>
</evidence>
<evidence type="ECO:0000256" key="3">
    <source>
        <dbReference type="ARBA" id="ARBA00022692"/>
    </source>
</evidence>
<protein>
    <recommendedName>
        <fullName evidence="8 9">Outer membrane protein assembly factor BamA</fullName>
    </recommendedName>
</protein>
<feature type="chain" id="PRO_5009005497" description="Outer membrane protein assembly factor BamA" evidence="8">
    <location>
        <begin position="30"/>
        <end position="759"/>
    </location>
</feature>
<dbReference type="AlphaFoldDB" id="A0A1C3RCQ5"/>
<dbReference type="RefSeq" id="WP_240492840.1">
    <property type="nucleotide sequence ID" value="NZ_FLYE01000001.1"/>
</dbReference>
<dbReference type="Gene3D" id="3.10.20.310">
    <property type="entry name" value="membrane protein fhac"/>
    <property type="match status" value="5"/>
</dbReference>
<comment type="similarity">
    <text evidence="8">Belongs to the BamA family.</text>
</comment>
<sequence precursor="true">MKKRNRITSISAGVAFGLTAALTSASAMANSLIEEITIVGAQRVEPETVRTYLTFQEGDNYSSRQLNRSLKKLFATGLFADVTFKREGTNLVINVIENPVINRIAFEGNRKLDDPTLDSEVTLRPRVIYTRTRVQQDVERILTLYRRSGRFAATIEPKVIQLDQNRVDLVFEIEEGDPTGVEKIRVVGNKEYSDSKLLDVVRTRESRWYNFLTADDNYDPDRINYDKELLRRFYLSRGFADFKVTSAVAELSPSREEFFITYTIDEGPRYEIRSVNIENSLEGLQDESLEGVSDIEVGDWYNADEVDDSVEDLIDNVGFQGFPFVKVSPQVDKDTENKQIDLTFNINEGPRVFVERININGNFRTLDKVVRREFQLVEGDALNAAKLKRSKKRINNLNFFENVQVAQSPGSAPDQKIIDVTVEEKSTGSLSVGAGFSTEDGPMVEFGISEANLLGKGQNLSLSANIAAEKTSYNLAFTEPYFLDRELAAGFDLYKTTQEKQDSSSYDVSSLGFALRASYPFSDHMTQAWSYKLDETTIENVASDASSLIKSQEGEEMTSSISHALTYDNRDSRVAPTEGYRLRVSNTVAGLGGTVYYLRNQVTASYYYPLEDQWILSTKGRIGHIVGLGEDVKVQNRYFLGGSTLRGFEDSGVGPRDSSTSDSLGGEYIVNGSTELRFPLGLPNEYQISGVAFSDYGTLTELNPTDSKTIDNSALRASVGLGLSWVSPMGPIGIDWAFPVLEEDHDKTENFRFTFGTRF</sequence>
<evidence type="ECO:0000256" key="9">
    <source>
        <dbReference type="NCBIfam" id="TIGR03303"/>
    </source>
</evidence>
<feature type="domain" description="POTRA" evidence="10">
    <location>
        <begin position="352"/>
        <end position="425"/>
    </location>
</feature>
<evidence type="ECO:0000256" key="1">
    <source>
        <dbReference type="ARBA" id="ARBA00004370"/>
    </source>
</evidence>
<dbReference type="Proteomes" id="UP000231658">
    <property type="component" value="Unassembled WGS sequence"/>
</dbReference>
<dbReference type="InterPro" id="IPR034746">
    <property type="entry name" value="POTRA"/>
</dbReference>
<dbReference type="InterPro" id="IPR000184">
    <property type="entry name" value="Bac_surfAg_D15"/>
</dbReference>
<dbReference type="GO" id="GO:0009279">
    <property type="term" value="C:cell outer membrane"/>
    <property type="evidence" value="ECO:0007669"/>
    <property type="project" value="UniProtKB-SubCell"/>
</dbReference>
<keyword evidence="2 8" id="KW-1134">Transmembrane beta strand</keyword>
<evidence type="ECO:0000256" key="2">
    <source>
        <dbReference type="ARBA" id="ARBA00022452"/>
    </source>
</evidence>
<evidence type="ECO:0000256" key="8">
    <source>
        <dbReference type="HAMAP-Rule" id="MF_01430"/>
    </source>
</evidence>
<keyword evidence="7 8" id="KW-0998">Cell outer membrane</keyword>
<dbReference type="NCBIfam" id="TIGR03303">
    <property type="entry name" value="OM_YaeT"/>
    <property type="match status" value="1"/>
</dbReference>
<reference evidence="11 12" key="1">
    <citation type="submission" date="2016-07" db="EMBL/GenBank/DDBJ databases">
        <authorList>
            <person name="Lefevre C.T."/>
        </authorList>
    </citation>
    <scope>NUCLEOTIDE SEQUENCE [LARGE SCALE GENOMIC DNA]</scope>
    <source>
        <strain evidence="11">PR1</strain>
    </source>
</reference>